<dbReference type="Gene3D" id="2.60.40.10">
    <property type="entry name" value="Immunoglobulins"/>
    <property type="match status" value="1"/>
</dbReference>
<dbReference type="GeneID" id="26736232"/>
<dbReference type="AlphaFoldDB" id="A0A0U3DM71"/>
<reference evidence="3 4" key="1">
    <citation type="submission" date="2015-04" db="EMBL/GenBank/DDBJ databases">
        <title>The complete genome sequence of the rumen methanogen Methanobrevibacter millerae SM9.</title>
        <authorList>
            <person name="Leahy S.C."/>
            <person name="Kelly W.J."/>
            <person name="Pacheco D.M."/>
            <person name="Li D."/>
            <person name="Altermann E."/>
            <person name="Attwood G.T."/>
        </authorList>
    </citation>
    <scope>NUCLEOTIDE SEQUENCE [LARGE SCALE GENOMIC DNA]</scope>
    <source>
        <strain evidence="3 4">SM9</strain>
    </source>
</reference>
<dbReference type="Proteomes" id="UP000067738">
    <property type="component" value="Chromosome"/>
</dbReference>
<dbReference type="EMBL" id="CP011266">
    <property type="protein sequence ID" value="ALT69062.1"/>
    <property type="molecule type" value="Genomic_DNA"/>
</dbReference>
<feature type="compositionally biased region" description="Low complexity" evidence="1">
    <location>
        <begin position="134"/>
        <end position="147"/>
    </location>
</feature>
<accession>A0A0U3DM71</accession>
<keyword evidence="2" id="KW-0472">Membrane</keyword>
<evidence type="ECO:0000256" key="2">
    <source>
        <dbReference type="SAM" id="Phobius"/>
    </source>
</evidence>
<feature type="region of interest" description="Disordered" evidence="1">
    <location>
        <begin position="127"/>
        <end position="147"/>
    </location>
</feature>
<feature type="transmembrane region" description="Helical" evidence="2">
    <location>
        <begin position="6"/>
        <end position="25"/>
    </location>
</feature>
<keyword evidence="4" id="KW-1185">Reference proteome</keyword>
<evidence type="ECO:0000313" key="4">
    <source>
        <dbReference type="Proteomes" id="UP000067738"/>
    </source>
</evidence>
<keyword evidence="2" id="KW-0812">Transmembrane</keyword>
<sequence length="241" mass="26091">MENDKIIIVLLIIIVAMIAMAFVMFNPFKENVNLAVTSAASLNDGDNFEVSLSTSNGVPIANAVVDIIIVDSNGVKNPQKVTTDGSGKGKLQMNGLTPGTYNVTVSFSGNDKYASNSISQNMQMNEAKTTPVNSGGSSSSSSSSGGSVTLELNAYDQRVSKTVGEYKVEAMKWRGTTVGGLGIWVYKNGQMLDKSSYQSRGYMYNSGQWKWSQWDDGEEGATYHKYPVSNDVLIEKVEVKF</sequence>
<evidence type="ECO:0000256" key="1">
    <source>
        <dbReference type="SAM" id="MobiDB-lite"/>
    </source>
</evidence>
<protein>
    <submittedName>
        <fullName evidence="3">Adhesin-like protein</fullName>
    </submittedName>
</protein>
<keyword evidence="2" id="KW-1133">Transmembrane helix</keyword>
<evidence type="ECO:0000313" key="3">
    <source>
        <dbReference type="EMBL" id="ALT69062.1"/>
    </source>
</evidence>
<dbReference type="PATRIC" id="fig|230361.4.peg.1325"/>
<organism evidence="3 4">
    <name type="scientific">Methanobrevibacter millerae</name>
    <dbReference type="NCBI Taxonomy" id="230361"/>
    <lineage>
        <taxon>Archaea</taxon>
        <taxon>Methanobacteriati</taxon>
        <taxon>Methanobacteriota</taxon>
        <taxon>Methanomada group</taxon>
        <taxon>Methanobacteria</taxon>
        <taxon>Methanobacteriales</taxon>
        <taxon>Methanobacteriaceae</taxon>
        <taxon>Methanobrevibacter</taxon>
    </lineage>
</organism>
<dbReference type="InterPro" id="IPR013783">
    <property type="entry name" value="Ig-like_fold"/>
</dbReference>
<dbReference type="KEGG" id="mmil:sm9_1281"/>
<proteinExistence type="predicted"/>
<gene>
    <name evidence="3" type="ORF">sm9_1281</name>
</gene>
<dbReference type="RefSeq" id="WP_058739322.1">
    <property type="nucleotide sequence ID" value="NZ_CP011266.1"/>
</dbReference>
<name>A0A0U3DM71_9EURY</name>